<dbReference type="AlphaFoldDB" id="A0A182JB92"/>
<name>A0A182JB92_ANOAO</name>
<evidence type="ECO:0008006" key="2">
    <source>
        <dbReference type="Google" id="ProtNLM"/>
    </source>
</evidence>
<organism evidence="1">
    <name type="scientific">Anopheles atroparvus</name>
    <name type="common">European mosquito</name>
    <dbReference type="NCBI Taxonomy" id="41427"/>
    <lineage>
        <taxon>Eukaryota</taxon>
        <taxon>Metazoa</taxon>
        <taxon>Ecdysozoa</taxon>
        <taxon>Arthropoda</taxon>
        <taxon>Hexapoda</taxon>
        <taxon>Insecta</taxon>
        <taxon>Pterygota</taxon>
        <taxon>Neoptera</taxon>
        <taxon>Endopterygota</taxon>
        <taxon>Diptera</taxon>
        <taxon>Nematocera</taxon>
        <taxon>Culicoidea</taxon>
        <taxon>Culicidae</taxon>
        <taxon>Anophelinae</taxon>
        <taxon>Anopheles</taxon>
    </lineage>
</organism>
<reference evidence="1" key="1">
    <citation type="submission" date="2022-08" db="UniProtKB">
        <authorList>
            <consortium name="EnsemblMetazoa"/>
        </authorList>
    </citation>
    <scope>IDENTIFICATION</scope>
    <source>
        <strain evidence="1">EBRO</strain>
    </source>
</reference>
<dbReference type="VEuPathDB" id="VectorBase:AATE014846"/>
<accession>A0A182JB92</accession>
<protein>
    <recommendedName>
        <fullName evidence="2">MD-2-related lipid-recognition domain-containing protein</fullName>
    </recommendedName>
</protein>
<evidence type="ECO:0000313" key="1">
    <source>
        <dbReference type="EnsemblMetazoa" id="AATE014846-PA.1"/>
    </source>
</evidence>
<dbReference type="EnsemblMetazoa" id="AATE014846-RA">
    <property type="protein sequence ID" value="AATE014846-PA.1"/>
    <property type="gene ID" value="AATE014846"/>
</dbReference>
<sequence length="184" mass="19607">LGFVQIALSLGPVENIAEEMEVTKAILLTLAVFCFVRCNALVCDRGYSIEITSVANCAGPNGIVSLSDGAIVVVNDDCSLSLQGCFEVKGFNTASGNILVTKNGKRVMGKSIDLCVPPTGTTIVGNFLPFGKCPMKEGEICADSSMKLKLKRFLSALKGTVVFEMNFEHDTGNSCIRIETEVSK</sequence>
<proteinExistence type="predicted"/>